<evidence type="ECO:0000256" key="5">
    <source>
        <dbReference type="ARBA" id="ARBA00023163"/>
    </source>
</evidence>
<feature type="region of interest" description="Disordered" evidence="8">
    <location>
        <begin position="211"/>
        <end position="240"/>
    </location>
</feature>
<dbReference type="GO" id="GO:0006412">
    <property type="term" value="P:translation"/>
    <property type="evidence" value="ECO:0007669"/>
    <property type="project" value="InterPro"/>
</dbReference>
<accession>A0A118K172</accession>
<keyword evidence="3" id="KW-0805">Transcription regulation</keyword>
<feature type="domain" description="NAC" evidence="9">
    <location>
        <begin position="42"/>
        <end position="202"/>
    </location>
</feature>
<dbReference type="GO" id="GO:0000976">
    <property type="term" value="F:transcription cis-regulatory region binding"/>
    <property type="evidence" value="ECO:0007669"/>
    <property type="project" value="TreeGrafter"/>
</dbReference>
<dbReference type="GO" id="GO:1990904">
    <property type="term" value="C:ribonucleoprotein complex"/>
    <property type="evidence" value="ECO:0007669"/>
    <property type="project" value="UniProtKB-KW"/>
</dbReference>
<evidence type="ECO:0000313" key="10">
    <source>
        <dbReference type="EMBL" id="KVI02443.1"/>
    </source>
</evidence>
<dbReference type="PANTHER" id="PTHR31079:SF2">
    <property type="entry name" value="NAC DOMAIN CONTAINING PROTEIN 44-RELATED"/>
    <property type="match status" value="1"/>
</dbReference>
<evidence type="ECO:0000256" key="3">
    <source>
        <dbReference type="ARBA" id="ARBA00023015"/>
    </source>
</evidence>
<dbReference type="InterPro" id="IPR003441">
    <property type="entry name" value="NAC-dom"/>
</dbReference>
<dbReference type="InterPro" id="IPR008991">
    <property type="entry name" value="Translation_prot_SH3-like_sf"/>
</dbReference>
<feature type="compositionally biased region" description="Low complexity" evidence="8">
    <location>
        <begin position="218"/>
        <end position="234"/>
    </location>
</feature>
<evidence type="ECO:0000256" key="6">
    <source>
        <dbReference type="ARBA" id="ARBA00023242"/>
    </source>
</evidence>
<comment type="similarity">
    <text evidence="1">Belongs to the universal ribosomal protein uL2 family.</text>
</comment>
<keyword evidence="7" id="KW-0687">Ribonucleoprotein</keyword>
<evidence type="ECO:0000256" key="2">
    <source>
        <dbReference type="ARBA" id="ARBA00022980"/>
    </source>
</evidence>
<keyword evidence="4" id="KW-0238">DNA-binding</keyword>
<keyword evidence="6" id="KW-0539">Nucleus</keyword>
<evidence type="ECO:0000259" key="9">
    <source>
        <dbReference type="PROSITE" id="PS51005"/>
    </source>
</evidence>
<evidence type="ECO:0000256" key="8">
    <source>
        <dbReference type="SAM" id="MobiDB-lite"/>
    </source>
</evidence>
<dbReference type="FunFam" id="2.170.150.80:FF:000009">
    <property type="entry name" value="NAC domain-containing protein 8"/>
    <property type="match status" value="1"/>
</dbReference>
<dbReference type="GO" id="GO:0003700">
    <property type="term" value="F:DNA-binding transcription factor activity"/>
    <property type="evidence" value="ECO:0007669"/>
    <property type="project" value="InterPro"/>
</dbReference>
<dbReference type="Gene3D" id="2.170.150.80">
    <property type="entry name" value="NAC domain"/>
    <property type="match status" value="1"/>
</dbReference>
<dbReference type="Proteomes" id="UP000243975">
    <property type="component" value="Unassembled WGS sequence"/>
</dbReference>
<dbReference type="PANTHER" id="PTHR31079">
    <property type="entry name" value="NAC DOMAIN-CONTAINING PROTEIN 73"/>
    <property type="match status" value="1"/>
</dbReference>
<keyword evidence="5" id="KW-0804">Transcription</keyword>
<dbReference type="PROSITE" id="PS51005">
    <property type="entry name" value="NAC"/>
    <property type="match status" value="1"/>
</dbReference>
<dbReference type="SUPFAM" id="SSF50104">
    <property type="entry name" value="Translation proteins SH3-like domain"/>
    <property type="match status" value="1"/>
</dbReference>
<dbReference type="InterPro" id="IPR014722">
    <property type="entry name" value="Rib_uL2_dom2"/>
</dbReference>
<protein>
    <submittedName>
        <fullName evidence="10">No apical meristem (NAM) protein</fullName>
    </submittedName>
</protein>
<dbReference type="GO" id="GO:0005840">
    <property type="term" value="C:ribosome"/>
    <property type="evidence" value="ECO:0007669"/>
    <property type="project" value="UniProtKB-KW"/>
</dbReference>
<organism evidence="10 11">
    <name type="scientific">Cynara cardunculus var. scolymus</name>
    <name type="common">Globe artichoke</name>
    <name type="synonym">Cynara scolymus</name>
    <dbReference type="NCBI Taxonomy" id="59895"/>
    <lineage>
        <taxon>Eukaryota</taxon>
        <taxon>Viridiplantae</taxon>
        <taxon>Streptophyta</taxon>
        <taxon>Embryophyta</taxon>
        <taxon>Tracheophyta</taxon>
        <taxon>Spermatophyta</taxon>
        <taxon>Magnoliopsida</taxon>
        <taxon>eudicotyledons</taxon>
        <taxon>Gunneridae</taxon>
        <taxon>Pentapetalae</taxon>
        <taxon>asterids</taxon>
        <taxon>campanulids</taxon>
        <taxon>Asterales</taxon>
        <taxon>Asteraceae</taxon>
        <taxon>Carduoideae</taxon>
        <taxon>Cardueae</taxon>
        <taxon>Carduinae</taxon>
        <taxon>Cynara</taxon>
    </lineage>
</organism>
<dbReference type="SMART" id="SM01382">
    <property type="entry name" value="Ribosomal_L2_C"/>
    <property type="match status" value="1"/>
</dbReference>
<dbReference type="InterPro" id="IPR036093">
    <property type="entry name" value="NAC_dom_sf"/>
</dbReference>
<dbReference type="Pfam" id="PF02365">
    <property type="entry name" value="NAM"/>
    <property type="match status" value="1"/>
</dbReference>
<keyword evidence="2" id="KW-0689">Ribosomal protein</keyword>
<reference evidence="10 11" key="1">
    <citation type="journal article" date="2016" name="Sci. Rep.">
        <title>The genome sequence of the outbreeding globe artichoke constructed de novo incorporating a phase-aware low-pass sequencing strategy of F1 progeny.</title>
        <authorList>
            <person name="Scaglione D."/>
            <person name="Reyes-Chin-Wo S."/>
            <person name="Acquadro A."/>
            <person name="Froenicke L."/>
            <person name="Portis E."/>
            <person name="Beitel C."/>
            <person name="Tirone M."/>
            <person name="Mauro R."/>
            <person name="Lo Monaco A."/>
            <person name="Mauromicale G."/>
            <person name="Faccioli P."/>
            <person name="Cattivelli L."/>
            <person name="Rieseberg L."/>
            <person name="Michelmore R."/>
            <person name="Lanteri S."/>
        </authorList>
    </citation>
    <scope>NUCLEOTIDE SEQUENCE [LARGE SCALE GENOMIC DNA]</scope>
    <source>
        <strain evidence="10">2C</strain>
    </source>
</reference>
<evidence type="ECO:0000256" key="4">
    <source>
        <dbReference type="ARBA" id="ARBA00023125"/>
    </source>
</evidence>
<dbReference type="STRING" id="59895.A0A118K172"/>
<proteinExistence type="inferred from homology"/>
<evidence type="ECO:0000256" key="7">
    <source>
        <dbReference type="ARBA" id="ARBA00023274"/>
    </source>
</evidence>
<dbReference type="Gramene" id="KVI02443">
    <property type="protein sequence ID" value="KVI02443"/>
    <property type="gene ID" value="Ccrd_019249"/>
</dbReference>
<dbReference type="AlphaFoldDB" id="A0A118K172"/>
<name>A0A118K172_CYNCS</name>
<evidence type="ECO:0000256" key="1">
    <source>
        <dbReference type="ARBA" id="ARBA00005636"/>
    </source>
</evidence>
<dbReference type="GO" id="GO:0005634">
    <property type="term" value="C:nucleus"/>
    <property type="evidence" value="ECO:0007669"/>
    <property type="project" value="TreeGrafter"/>
</dbReference>
<comment type="caution">
    <text evidence="10">The sequence shown here is derived from an EMBL/GenBank/DDBJ whole genome shotgun (WGS) entry which is preliminary data.</text>
</comment>
<keyword evidence="11" id="KW-1185">Reference proteome</keyword>
<dbReference type="Gene3D" id="2.30.30.30">
    <property type="match status" value="1"/>
</dbReference>
<dbReference type="EMBL" id="LEKV01002652">
    <property type="protein sequence ID" value="KVI02443.1"/>
    <property type="molecule type" value="Genomic_DNA"/>
</dbReference>
<dbReference type="InterPro" id="IPR044799">
    <property type="entry name" value="SOG1-like"/>
</dbReference>
<gene>
    <name evidence="10" type="ORF">Ccrd_019249</name>
</gene>
<dbReference type="OMA" id="CRIDNSH"/>
<dbReference type="SUPFAM" id="SSF101941">
    <property type="entry name" value="NAC domain"/>
    <property type="match status" value="1"/>
</dbReference>
<dbReference type="GO" id="GO:0003735">
    <property type="term" value="F:structural constituent of ribosome"/>
    <property type="evidence" value="ECO:0007669"/>
    <property type="project" value="InterPro"/>
</dbReference>
<sequence>MAKSWLVDGRAIARKVKTSGLPSALQIQDCGANWECPQCSCRIDNSHFDPSDVELLEHLAAKCGVGNEKPHPYVDEFIPTLDVEEGICYEHPENLPGARKDGNSVHFFYRTTNAYTRGRRKRRKICNGSSLTTDVRWHKTGKTKAIFKNVVHIGYKKIMVLYQTSVEGSKPSKINWVMHQYHLGTDEDEKDGEYVVSKIFYHTKKQSPDKGSRVVELDASTTVTSPATPATPKADAPDPPRPLKSVLYEDKGGQLARVAGVVAKLIAKEGKSATLKLCSGEVEVSLVSKNCPATDEQAGNIGVNRKKWFELKDGVKLPAREDDLQAIDLDAFHNSFFGQDNADAYHPIPGSSFVTDDAVGAARDTSFETIDLENLDVGTPPEFDLTELYFSSQDSVFGGLDCL</sequence>
<evidence type="ECO:0000313" key="11">
    <source>
        <dbReference type="Proteomes" id="UP000243975"/>
    </source>
</evidence>
<dbReference type="InterPro" id="IPR022669">
    <property type="entry name" value="Ribosomal_uL2_C"/>
</dbReference>